<name>A0A7I9V4C3_9ACTN</name>
<dbReference type="EMBL" id="BJOV01000002">
    <property type="protein sequence ID" value="GEE00077.1"/>
    <property type="molecule type" value="Genomic_DNA"/>
</dbReference>
<dbReference type="RefSeq" id="WP_161894023.1">
    <property type="nucleotide sequence ID" value="NZ_BJOV01000002.1"/>
</dbReference>
<dbReference type="Proteomes" id="UP000444960">
    <property type="component" value="Unassembled WGS sequence"/>
</dbReference>
<dbReference type="SUPFAM" id="SSF53474">
    <property type="entry name" value="alpha/beta-Hydrolases"/>
    <property type="match status" value="1"/>
</dbReference>
<evidence type="ECO:0000313" key="1">
    <source>
        <dbReference type="EMBL" id="GEE00077.1"/>
    </source>
</evidence>
<keyword evidence="2" id="KW-1185">Reference proteome</keyword>
<dbReference type="GO" id="GO:0016787">
    <property type="term" value="F:hydrolase activity"/>
    <property type="evidence" value="ECO:0007669"/>
    <property type="project" value="UniProtKB-KW"/>
</dbReference>
<protein>
    <submittedName>
        <fullName evidence="1">Alpha/beta hydrolase</fullName>
    </submittedName>
</protein>
<comment type="caution">
    <text evidence="1">The sequence shown here is derived from an EMBL/GenBank/DDBJ whole genome shotgun (WGS) entry which is preliminary data.</text>
</comment>
<dbReference type="OrthoDB" id="2062670at2"/>
<evidence type="ECO:0000313" key="2">
    <source>
        <dbReference type="Proteomes" id="UP000444960"/>
    </source>
</evidence>
<gene>
    <name evidence="1" type="ORF">nbrc107696_05230</name>
</gene>
<accession>A0A7I9V4C3</accession>
<sequence length="409" mass="43774">MTSPRLGAGRYIESAAIPESTVTSAHELSTSDGAKVNGVLRTTPGATTVVSLMHPRQDLTHHVLVPELLARGYAVWTQGARSTNNDLNLIHEQALLDAAAGQVLLRDRGFDRRVTLGHSGGGTLFAFYHQQAWLTPEERLTAAPSGRRVDLASADMPVPDAAVFMAPHPGQGALLQRLIDPSVADETDPMSVDATLDPFSPDNGFAEPGTSSTYSPEFVMRYRSAQADRVARLDARARELVAGTSAARARFASSQDPRDRRAALAPQVMTVYRTDADLRFMDLSLDPNDRPYGSLFGRRPDLTDYGLVGFCRLVTAEAWLSTWSANTTNADFLRCAPGVRVPSLFVELTGDAACFPDDARAMVAALGSSDVEHRRVAGTHFGGPIASGAPTGASLAAAEIGDWLEARGF</sequence>
<dbReference type="AlphaFoldDB" id="A0A7I9V4C3"/>
<organism evidence="1 2">
    <name type="scientific">Gordonia spumicola</name>
    <dbReference type="NCBI Taxonomy" id="589161"/>
    <lineage>
        <taxon>Bacteria</taxon>
        <taxon>Bacillati</taxon>
        <taxon>Actinomycetota</taxon>
        <taxon>Actinomycetes</taxon>
        <taxon>Mycobacteriales</taxon>
        <taxon>Gordoniaceae</taxon>
        <taxon>Gordonia</taxon>
    </lineage>
</organism>
<proteinExistence type="predicted"/>
<reference evidence="2" key="1">
    <citation type="submission" date="2019-06" db="EMBL/GenBank/DDBJ databases">
        <title>Gordonia isolated from sludge of a wastewater treatment plant.</title>
        <authorList>
            <person name="Tamura T."/>
            <person name="Aoyama K."/>
            <person name="Kang Y."/>
            <person name="Saito S."/>
            <person name="Akiyama N."/>
            <person name="Yazawa K."/>
            <person name="Gonoi T."/>
            <person name="Mikami Y."/>
        </authorList>
    </citation>
    <scope>NUCLEOTIDE SEQUENCE [LARGE SCALE GENOMIC DNA]</scope>
    <source>
        <strain evidence="2">NBRC 107696</strain>
    </source>
</reference>
<keyword evidence="1" id="KW-0378">Hydrolase</keyword>
<dbReference type="Gene3D" id="3.40.50.1820">
    <property type="entry name" value="alpha/beta hydrolase"/>
    <property type="match status" value="1"/>
</dbReference>
<dbReference type="InterPro" id="IPR029058">
    <property type="entry name" value="AB_hydrolase_fold"/>
</dbReference>